<evidence type="ECO:0000313" key="2">
    <source>
        <dbReference type="EMBL" id="ETO13553.1"/>
    </source>
</evidence>
<feature type="region of interest" description="Disordered" evidence="1">
    <location>
        <begin position="1"/>
        <end position="74"/>
    </location>
</feature>
<feature type="compositionally biased region" description="Acidic residues" evidence="1">
    <location>
        <begin position="38"/>
        <end position="54"/>
    </location>
</feature>
<accession>X6MHR0</accession>
<keyword evidence="3" id="KW-1185">Reference proteome</keyword>
<dbReference type="Proteomes" id="UP000023152">
    <property type="component" value="Unassembled WGS sequence"/>
</dbReference>
<reference evidence="2 3" key="1">
    <citation type="journal article" date="2013" name="Curr. Biol.">
        <title>The Genome of the Foraminiferan Reticulomyxa filosa.</title>
        <authorList>
            <person name="Glockner G."/>
            <person name="Hulsmann N."/>
            <person name="Schleicher M."/>
            <person name="Noegel A.A."/>
            <person name="Eichinger L."/>
            <person name="Gallinger C."/>
            <person name="Pawlowski J."/>
            <person name="Sierra R."/>
            <person name="Euteneuer U."/>
            <person name="Pillet L."/>
            <person name="Moustafa A."/>
            <person name="Platzer M."/>
            <person name="Groth M."/>
            <person name="Szafranski K."/>
            <person name="Schliwa M."/>
        </authorList>
    </citation>
    <scope>NUCLEOTIDE SEQUENCE [LARGE SCALE GENOMIC DNA]</scope>
</reference>
<name>X6MHR0_RETFI</name>
<feature type="compositionally biased region" description="Basic and acidic residues" evidence="1">
    <location>
        <begin position="1"/>
        <end position="12"/>
    </location>
</feature>
<feature type="compositionally biased region" description="Basic residues" evidence="1">
    <location>
        <begin position="13"/>
        <end position="31"/>
    </location>
</feature>
<gene>
    <name evidence="2" type="ORF">RFI_23816</name>
</gene>
<feature type="non-terminal residue" evidence="2">
    <location>
        <position position="135"/>
    </location>
</feature>
<proteinExistence type="predicted"/>
<sequence length="135" mass="15901">MSLKCKDPDNKHVAKSKKKGTTKGAKNKKKKETTEENKEGEEGEEEQGGAEDEQKEGKSWNPKQKKKRTKKQSSYEYVKIKDWKSLNPENEGKELFIPLFLSERCWVYSQQLHDQYDQDHLRKLHHSNNKLRKAI</sequence>
<dbReference type="EMBL" id="ASPP01020542">
    <property type="protein sequence ID" value="ETO13553.1"/>
    <property type="molecule type" value="Genomic_DNA"/>
</dbReference>
<comment type="caution">
    <text evidence="2">The sequence shown here is derived from an EMBL/GenBank/DDBJ whole genome shotgun (WGS) entry which is preliminary data.</text>
</comment>
<dbReference type="GO" id="GO:0003723">
    <property type="term" value="F:RNA binding"/>
    <property type="evidence" value="ECO:0007669"/>
    <property type="project" value="InterPro"/>
</dbReference>
<dbReference type="Gene3D" id="1.10.3450.40">
    <property type="entry name" value="Signal recognition particle, SRP68 subunit, RNA-binding domain"/>
    <property type="match status" value="1"/>
</dbReference>
<evidence type="ECO:0000256" key="1">
    <source>
        <dbReference type="SAM" id="MobiDB-lite"/>
    </source>
</evidence>
<dbReference type="InterPro" id="IPR038253">
    <property type="entry name" value="SRP68_N_sf"/>
</dbReference>
<protein>
    <submittedName>
        <fullName evidence="2">Uncharacterized protein</fullName>
    </submittedName>
</protein>
<dbReference type="AlphaFoldDB" id="X6MHR0"/>
<evidence type="ECO:0000313" key="3">
    <source>
        <dbReference type="Proteomes" id="UP000023152"/>
    </source>
</evidence>
<organism evidence="2 3">
    <name type="scientific">Reticulomyxa filosa</name>
    <dbReference type="NCBI Taxonomy" id="46433"/>
    <lineage>
        <taxon>Eukaryota</taxon>
        <taxon>Sar</taxon>
        <taxon>Rhizaria</taxon>
        <taxon>Retaria</taxon>
        <taxon>Foraminifera</taxon>
        <taxon>Monothalamids</taxon>
        <taxon>Reticulomyxidae</taxon>
        <taxon>Reticulomyxa</taxon>
    </lineage>
</organism>